<dbReference type="SUPFAM" id="SSF52047">
    <property type="entry name" value="RNI-like"/>
    <property type="match status" value="1"/>
</dbReference>
<proteinExistence type="predicted"/>
<dbReference type="EMBL" id="JBANRG010000024">
    <property type="protein sequence ID" value="KAK7454495.1"/>
    <property type="molecule type" value="Genomic_DNA"/>
</dbReference>
<evidence type="ECO:0000313" key="3">
    <source>
        <dbReference type="Proteomes" id="UP001498398"/>
    </source>
</evidence>
<dbReference type="Proteomes" id="UP001498398">
    <property type="component" value="Unassembled WGS sequence"/>
</dbReference>
<evidence type="ECO:0008006" key="4">
    <source>
        <dbReference type="Google" id="ProtNLM"/>
    </source>
</evidence>
<feature type="coiled-coil region" evidence="1">
    <location>
        <begin position="59"/>
        <end position="86"/>
    </location>
</feature>
<keyword evidence="1" id="KW-0175">Coiled coil</keyword>
<sequence>MPVTFSKQPLASLQLAQSIQLCDRCNAEITTKERPFDKKLMSSVYIPGDAEVSRLNSMMKDVQHDLNLVQSEINKVEKIRHRLTEQKRYLQKYLDHHTSVVSAFRRLPVEIVRQIFDLCSCRLLIQHPKPTMDCAPILVLSQICSLWRSVALSMPHLWSELVVNLSVCRFTSGLDALVQLYLDRSSSSLLKFQVYANASYPVFQFETGLSTQGWHILESLIHEGHRWRSVYFTLHTNILSGIERHVHDLSAHCQHPHLRKLAVEWEEEALVDTDGFFPVLKHSELPSLIYLKMQDYKPTFQIPIHQLRYLQLKQVRRLDDLMHLFQSCPRLREVDITLDHQCSGSSITQTAPIVCEYLNSLKLNIRWNCGPASALLDILVVPELDTFTIQSRLLEGVMPLERDRQDWLTSLGDFVRRSAGIQTLELKGNMFLSDQELVQILRLKPSLAHLTLDLMIGRLDYALLTTEFWQALSFDKIPGTADICLPKLLSLQLVISDDWYPSDNVSRNPLLPDPVDILASIQSRRTQGEFISVVQLQRFDLTVNIYTPGIGRKWTEKFFSEVRPRFRALEKDGLAFKLQIAAAKR</sequence>
<protein>
    <recommendedName>
        <fullName evidence="4">F-box domain-containing protein</fullName>
    </recommendedName>
</protein>
<keyword evidence="3" id="KW-1185">Reference proteome</keyword>
<dbReference type="Gene3D" id="3.80.10.10">
    <property type="entry name" value="Ribonuclease Inhibitor"/>
    <property type="match status" value="1"/>
</dbReference>
<reference evidence="2 3" key="1">
    <citation type="submission" date="2024-01" db="EMBL/GenBank/DDBJ databases">
        <title>A draft genome for the cacao thread blight pathogen Marasmiellus scandens.</title>
        <authorList>
            <person name="Baruah I.K."/>
            <person name="Leung J."/>
            <person name="Bukari Y."/>
            <person name="Amoako-Attah I."/>
            <person name="Meinhardt L.W."/>
            <person name="Bailey B.A."/>
            <person name="Cohen S.P."/>
        </authorList>
    </citation>
    <scope>NUCLEOTIDE SEQUENCE [LARGE SCALE GENOMIC DNA]</scope>
    <source>
        <strain evidence="2 3">GH-19</strain>
    </source>
</reference>
<evidence type="ECO:0000313" key="2">
    <source>
        <dbReference type="EMBL" id="KAK7454495.1"/>
    </source>
</evidence>
<gene>
    <name evidence="2" type="ORF">VKT23_011249</name>
</gene>
<evidence type="ECO:0000256" key="1">
    <source>
        <dbReference type="SAM" id="Coils"/>
    </source>
</evidence>
<accession>A0ABR1JEK1</accession>
<name>A0ABR1JEK1_9AGAR</name>
<dbReference type="InterPro" id="IPR032675">
    <property type="entry name" value="LRR_dom_sf"/>
</dbReference>
<comment type="caution">
    <text evidence="2">The sequence shown here is derived from an EMBL/GenBank/DDBJ whole genome shotgun (WGS) entry which is preliminary data.</text>
</comment>
<organism evidence="2 3">
    <name type="scientific">Marasmiellus scandens</name>
    <dbReference type="NCBI Taxonomy" id="2682957"/>
    <lineage>
        <taxon>Eukaryota</taxon>
        <taxon>Fungi</taxon>
        <taxon>Dikarya</taxon>
        <taxon>Basidiomycota</taxon>
        <taxon>Agaricomycotina</taxon>
        <taxon>Agaricomycetes</taxon>
        <taxon>Agaricomycetidae</taxon>
        <taxon>Agaricales</taxon>
        <taxon>Marasmiineae</taxon>
        <taxon>Omphalotaceae</taxon>
        <taxon>Marasmiellus</taxon>
    </lineage>
</organism>